<gene>
    <name evidence="2" type="ORF">RI845_01375</name>
</gene>
<dbReference type="Proteomes" id="UP001248581">
    <property type="component" value="Chromosome"/>
</dbReference>
<organism evidence="2 3">
    <name type="scientific">Thalassotalea nanhaiensis</name>
    <dbReference type="NCBI Taxonomy" id="3065648"/>
    <lineage>
        <taxon>Bacteria</taxon>
        <taxon>Pseudomonadati</taxon>
        <taxon>Pseudomonadota</taxon>
        <taxon>Gammaproteobacteria</taxon>
        <taxon>Alteromonadales</taxon>
        <taxon>Colwelliaceae</taxon>
        <taxon>Thalassotalea</taxon>
    </lineage>
</organism>
<evidence type="ECO:0000259" key="1">
    <source>
        <dbReference type="Pfam" id="PF13474"/>
    </source>
</evidence>
<dbReference type="Gene3D" id="3.10.450.50">
    <property type="match status" value="1"/>
</dbReference>
<keyword evidence="3" id="KW-1185">Reference proteome</keyword>
<dbReference type="InterPro" id="IPR037401">
    <property type="entry name" value="SnoaL-like"/>
</dbReference>
<name>A0ABY9TJ71_9GAMM</name>
<dbReference type="RefSeq" id="WP_348387969.1">
    <property type="nucleotide sequence ID" value="NZ_CP134146.1"/>
</dbReference>
<sequence>MTEEQEIKSTLEDYAKAYCAKDIDSLMAVFEDSDDISAIGTGADELCEGRAAVKELFLRNFAEATAYEFEWQWSNINILNDYAVVAISLVIHLEYQGERLEIPIRWSVALRKTDRWVWLHRHASSPAVNQDEGQAYPQES</sequence>
<reference evidence="3" key="1">
    <citation type="submission" date="2023-09" db="EMBL/GenBank/DDBJ databases">
        <authorList>
            <person name="Li S."/>
            <person name="Li X."/>
            <person name="Zhang C."/>
            <person name="Zhao Z."/>
        </authorList>
    </citation>
    <scope>NUCLEOTIDE SEQUENCE [LARGE SCALE GENOMIC DNA]</scope>
    <source>
        <strain evidence="3">SQ345</strain>
    </source>
</reference>
<evidence type="ECO:0000313" key="3">
    <source>
        <dbReference type="Proteomes" id="UP001248581"/>
    </source>
</evidence>
<proteinExistence type="predicted"/>
<dbReference type="Pfam" id="PF13474">
    <property type="entry name" value="SnoaL_3"/>
    <property type="match status" value="1"/>
</dbReference>
<dbReference type="EMBL" id="CP134146">
    <property type="protein sequence ID" value="WNC68815.1"/>
    <property type="molecule type" value="Genomic_DNA"/>
</dbReference>
<feature type="domain" description="SnoaL-like" evidence="1">
    <location>
        <begin position="7"/>
        <end position="127"/>
    </location>
</feature>
<dbReference type="SUPFAM" id="SSF54427">
    <property type="entry name" value="NTF2-like"/>
    <property type="match status" value="1"/>
</dbReference>
<accession>A0ABY9TJ71</accession>
<protein>
    <submittedName>
        <fullName evidence="2">Nuclear transport factor 2 family protein</fullName>
    </submittedName>
</protein>
<evidence type="ECO:0000313" key="2">
    <source>
        <dbReference type="EMBL" id="WNC68815.1"/>
    </source>
</evidence>
<dbReference type="InterPro" id="IPR032710">
    <property type="entry name" value="NTF2-like_dom_sf"/>
</dbReference>